<dbReference type="Proteomes" id="UP000256763">
    <property type="component" value="Unassembled WGS sequence"/>
</dbReference>
<proteinExistence type="predicted"/>
<keyword evidence="4" id="KW-1133">Transmembrane helix</keyword>
<dbReference type="PANTHER" id="PTHR14969">
    <property type="entry name" value="SPHINGOSINE-1-PHOSPHATE PHOSPHOHYDROLASE"/>
    <property type="match status" value="1"/>
</dbReference>
<dbReference type="RefSeq" id="WP_116302071.1">
    <property type="nucleotide sequence ID" value="NZ_NFZV01000008.1"/>
</dbReference>
<feature type="transmembrane region" description="Helical" evidence="4">
    <location>
        <begin position="159"/>
        <end position="181"/>
    </location>
</feature>
<dbReference type="InterPro" id="IPR000326">
    <property type="entry name" value="PAP2/HPO"/>
</dbReference>
<sequence>MVFSLLVFASGCWAFLELADEVMEGETLTMDERILLAMRDPADPYQPVGPVWLAEFGRDVTALGGVAVLLIIVTAAAGYTLLSRKYRTTVFMLAAVGGGLILSTVLKIVIDRPRPDLISYEAAVYTASFPSGHSMMAAVTYLTLAVLLARIQPQRRLKIYLVAIAIAVTIAVGVSRVYVGVHWPTDVLAGWVAGAAWAGLCWFLAIWLQRLGVVEPEE</sequence>
<comment type="catalytic activity">
    <reaction evidence="3">
        <text>di-trans,octa-cis-undecaprenyl diphosphate + H2O = di-trans,octa-cis-undecaprenyl phosphate + phosphate + H(+)</text>
        <dbReference type="Rhea" id="RHEA:28094"/>
        <dbReference type="ChEBI" id="CHEBI:15377"/>
        <dbReference type="ChEBI" id="CHEBI:15378"/>
        <dbReference type="ChEBI" id="CHEBI:43474"/>
        <dbReference type="ChEBI" id="CHEBI:58405"/>
        <dbReference type="ChEBI" id="CHEBI:60392"/>
        <dbReference type="EC" id="3.6.1.27"/>
    </reaction>
</comment>
<evidence type="ECO:0000256" key="3">
    <source>
        <dbReference type="ARBA" id="ARBA00047594"/>
    </source>
</evidence>
<feature type="transmembrane region" description="Helical" evidence="4">
    <location>
        <begin position="60"/>
        <end position="82"/>
    </location>
</feature>
<dbReference type="PANTHER" id="PTHR14969:SF13">
    <property type="entry name" value="AT30094P"/>
    <property type="match status" value="1"/>
</dbReference>
<feature type="chain" id="PRO_5017717941" description="undecaprenyl-diphosphate phosphatase" evidence="5">
    <location>
        <begin position="20"/>
        <end position="218"/>
    </location>
</feature>
<evidence type="ECO:0000256" key="1">
    <source>
        <dbReference type="ARBA" id="ARBA00012374"/>
    </source>
</evidence>
<dbReference type="OrthoDB" id="9780918at2"/>
<feature type="domain" description="Phosphatidic acid phosphatase type 2/haloperoxidase" evidence="6">
    <location>
        <begin position="89"/>
        <end position="202"/>
    </location>
</feature>
<comment type="caution">
    <text evidence="7">The sequence shown here is derived from an EMBL/GenBank/DDBJ whole genome shotgun (WGS) entry which is preliminary data.</text>
</comment>
<gene>
    <name evidence="7" type="ORF">CAL65_09795</name>
</gene>
<dbReference type="InterPro" id="IPR036938">
    <property type="entry name" value="PAP2/HPO_sf"/>
</dbReference>
<dbReference type="Pfam" id="PF01569">
    <property type="entry name" value="PAP2"/>
    <property type="match status" value="1"/>
</dbReference>
<reference evidence="8" key="1">
    <citation type="submission" date="2017-05" db="EMBL/GenBank/DDBJ databases">
        <authorList>
            <person name="Sharma S."/>
            <person name="Sidhu C."/>
            <person name="Pinnaka A.K."/>
        </authorList>
    </citation>
    <scope>NUCLEOTIDE SEQUENCE [LARGE SCALE GENOMIC DNA]</scope>
    <source>
        <strain evidence="8">AK93</strain>
    </source>
</reference>
<feature type="signal peptide" evidence="5">
    <location>
        <begin position="1"/>
        <end position="19"/>
    </location>
</feature>
<evidence type="ECO:0000313" key="8">
    <source>
        <dbReference type="Proteomes" id="UP000256763"/>
    </source>
</evidence>
<dbReference type="SUPFAM" id="SSF48317">
    <property type="entry name" value="Acid phosphatase/Vanadium-dependent haloperoxidase"/>
    <property type="match status" value="1"/>
</dbReference>
<dbReference type="Gene3D" id="1.20.144.10">
    <property type="entry name" value="Phosphatidic acid phosphatase type 2/haloperoxidase"/>
    <property type="match status" value="2"/>
</dbReference>
<keyword evidence="8" id="KW-1185">Reference proteome</keyword>
<dbReference type="EC" id="3.6.1.27" evidence="1"/>
<evidence type="ECO:0000256" key="5">
    <source>
        <dbReference type="SAM" id="SignalP"/>
    </source>
</evidence>
<organism evidence="7 8">
    <name type="scientific">Alkalilimnicola ehrlichii</name>
    <dbReference type="NCBI Taxonomy" id="351052"/>
    <lineage>
        <taxon>Bacteria</taxon>
        <taxon>Pseudomonadati</taxon>
        <taxon>Pseudomonadota</taxon>
        <taxon>Gammaproteobacteria</taxon>
        <taxon>Chromatiales</taxon>
        <taxon>Ectothiorhodospiraceae</taxon>
        <taxon>Alkalilimnicola</taxon>
    </lineage>
</organism>
<dbReference type="EMBL" id="NFZW01000008">
    <property type="protein sequence ID" value="RFA36810.1"/>
    <property type="molecule type" value="Genomic_DNA"/>
</dbReference>
<evidence type="ECO:0000256" key="4">
    <source>
        <dbReference type="SAM" id="Phobius"/>
    </source>
</evidence>
<protein>
    <recommendedName>
        <fullName evidence="1">undecaprenyl-diphosphate phosphatase</fullName>
        <ecNumber evidence="1">3.6.1.27</ecNumber>
    </recommendedName>
    <alternativeName>
        <fullName evidence="2">Undecaprenyl pyrophosphate phosphatase</fullName>
    </alternativeName>
</protein>
<accession>A0A3E0WV04</accession>
<evidence type="ECO:0000256" key="2">
    <source>
        <dbReference type="ARBA" id="ARBA00032707"/>
    </source>
</evidence>
<keyword evidence="4" id="KW-0812">Transmembrane</keyword>
<dbReference type="SMART" id="SM00014">
    <property type="entry name" value="acidPPc"/>
    <property type="match status" value="1"/>
</dbReference>
<keyword evidence="5" id="KW-0732">Signal</keyword>
<name>A0A3E0WV04_9GAMM</name>
<evidence type="ECO:0000259" key="6">
    <source>
        <dbReference type="SMART" id="SM00014"/>
    </source>
</evidence>
<feature type="transmembrane region" description="Helical" evidence="4">
    <location>
        <begin position="122"/>
        <end position="147"/>
    </location>
</feature>
<evidence type="ECO:0000313" key="7">
    <source>
        <dbReference type="EMBL" id="RFA36810.1"/>
    </source>
</evidence>
<feature type="transmembrane region" description="Helical" evidence="4">
    <location>
        <begin position="187"/>
        <end position="208"/>
    </location>
</feature>
<dbReference type="CDD" id="cd03392">
    <property type="entry name" value="PAP2_like_2"/>
    <property type="match status" value="1"/>
</dbReference>
<dbReference type="AlphaFoldDB" id="A0A3E0WV04"/>
<dbReference type="GO" id="GO:0050380">
    <property type="term" value="F:undecaprenyl-diphosphatase activity"/>
    <property type="evidence" value="ECO:0007669"/>
    <property type="project" value="UniProtKB-EC"/>
</dbReference>
<feature type="transmembrane region" description="Helical" evidence="4">
    <location>
        <begin position="89"/>
        <end position="110"/>
    </location>
</feature>
<keyword evidence="4" id="KW-0472">Membrane</keyword>